<keyword evidence="2" id="KW-1185">Reference proteome</keyword>
<dbReference type="PANTHER" id="PTHR23329">
    <property type="entry name" value="TUFTELIN-INTERACTING PROTEIN 11-RELATED"/>
    <property type="match status" value="1"/>
</dbReference>
<gene>
    <name evidence="1" type="ORF">L596_030392</name>
</gene>
<sequence>MWDEDFDFEGGLDPRNPDDFLVDLTTTVKTISFDIWRDYSKKELDLLATLIDQEKLDEDQATQLLLMHFFPRFHRMLSHLLSEERHTRPDIAEWYLHWKNTIPEVLLTRGDIKDQLLSALKTMRNALLAPRTKPAYKPPPPKRREIPVPTPDLKRMSIAKWIEILAAQHNIAFAPLSRKRHESKQLYMFGDERIYFLDSVVYLWDPVKKTYSPVSPVGLVNRCV</sequence>
<dbReference type="GO" id="GO:0071008">
    <property type="term" value="C:U2-type post-mRNA release spliceosomal complex"/>
    <property type="evidence" value="ECO:0007669"/>
    <property type="project" value="TreeGrafter"/>
</dbReference>
<reference evidence="1 2" key="2">
    <citation type="journal article" date="2019" name="G3 (Bethesda)">
        <title>Hybrid Assembly of the Genome of the Entomopathogenic Nematode Steinernema carpocapsae Identifies the X-Chromosome.</title>
        <authorList>
            <person name="Serra L."/>
            <person name="Macchietto M."/>
            <person name="Macias-Munoz A."/>
            <person name="McGill C.J."/>
            <person name="Rodriguez I.M."/>
            <person name="Rodriguez B."/>
            <person name="Murad R."/>
            <person name="Mortazavi A."/>
        </authorList>
    </citation>
    <scope>NUCLEOTIDE SEQUENCE [LARGE SCALE GENOMIC DNA]</scope>
    <source>
        <strain evidence="1 2">ALL</strain>
    </source>
</reference>
<protein>
    <recommendedName>
        <fullName evidence="3">GCF C-terminal domain-containing protein</fullName>
    </recommendedName>
</protein>
<dbReference type="STRING" id="34508.A0A4U5LPB1"/>
<dbReference type="InterPro" id="IPR045211">
    <property type="entry name" value="TFP11/STIP/Ntr1"/>
</dbReference>
<organism evidence="1 2">
    <name type="scientific">Steinernema carpocapsae</name>
    <name type="common">Entomopathogenic nematode</name>
    <dbReference type="NCBI Taxonomy" id="34508"/>
    <lineage>
        <taxon>Eukaryota</taxon>
        <taxon>Metazoa</taxon>
        <taxon>Ecdysozoa</taxon>
        <taxon>Nematoda</taxon>
        <taxon>Chromadorea</taxon>
        <taxon>Rhabditida</taxon>
        <taxon>Tylenchina</taxon>
        <taxon>Panagrolaimomorpha</taxon>
        <taxon>Strongyloidoidea</taxon>
        <taxon>Steinernematidae</taxon>
        <taxon>Steinernema</taxon>
    </lineage>
</organism>
<dbReference type="AlphaFoldDB" id="A0A4U5LPB1"/>
<name>A0A4U5LPB1_STECR</name>
<dbReference type="GO" id="GO:0000390">
    <property type="term" value="P:spliceosomal complex disassembly"/>
    <property type="evidence" value="ECO:0007669"/>
    <property type="project" value="InterPro"/>
</dbReference>
<dbReference type="EMBL" id="AZBU02000014">
    <property type="protein sequence ID" value="TKR57730.1"/>
    <property type="molecule type" value="Genomic_DNA"/>
</dbReference>
<evidence type="ECO:0000313" key="1">
    <source>
        <dbReference type="EMBL" id="TKR57730.1"/>
    </source>
</evidence>
<comment type="caution">
    <text evidence="1">The sequence shown here is derived from an EMBL/GenBank/DDBJ whole genome shotgun (WGS) entry which is preliminary data.</text>
</comment>
<evidence type="ECO:0000313" key="2">
    <source>
        <dbReference type="Proteomes" id="UP000298663"/>
    </source>
</evidence>
<evidence type="ECO:0008006" key="3">
    <source>
        <dbReference type="Google" id="ProtNLM"/>
    </source>
</evidence>
<dbReference type="Proteomes" id="UP000298663">
    <property type="component" value="Unassembled WGS sequence"/>
</dbReference>
<proteinExistence type="predicted"/>
<reference evidence="1 2" key="1">
    <citation type="journal article" date="2015" name="Genome Biol.">
        <title>Comparative genomics of Steinernema reveals deeply conserved gene regulatory networks.</title>
        <authorList>
            <person name="Dillman A.R."/>
            <person name="Macchietto M."/>
            <person name="Porter C.F."/>
            <person name="Rogers A."/>
            <person name="Williams B."/>
            <person name="Antoshechkin I."/>
            <person name="Lee M.M."/>
            <person name="Goodwin Z."/>
            <person name="Lu X."/>
            <person name="Lewis E.E."/>
            <person name="Goodrich-Blair H."/>
            <person name="Stock S.P."/>
            <person name="Adams B.J."/>
            <person name="Sternberg P.W."/>
            <person name="Mortazavi A."/>
        </authorList>
    </citation>
    <scope>NUCLEOTIDE SEQUENCE [LARGE SCALE GENOMIC DNA]</scope>
    <source>
        <strain evidence="1 2">ALL</strain>
    </source>
</reference>
<dbReference type="OrthoDB" id="4822at2759"/>
<dbReference type="PANTHER" id="PTHR23329:SF1">
    <property type="entry name" value="TUFTELIN-INTERACTING PROTEIN 11"/>
    <property type="match status" value="1"/>
</dbReference>
<accession>A0A4U5LPB1</accession>